<feature type="compositionally biased region" description="Basic and acidic residues" evidence="1">
    <location>
        <begin position="117"/>
        <end position="137"/>
    </location>
</feature>
<reference evidence="2 3" key="1">
    <citation type="submission" date="2008-07" db="EMBL/GenBank/DDBJ databases">
        <authorList>
            <person name="El-Sayed N."/>
            <person name="Caler E."/>
            <person name="Inman J."/>
            <person name="Amedeo P."/>
            <person name="Hass B."/>
            <person name="Wortman J."/>
        </authorList>
    </citation>
    <scope>NUCLEOTIDE SEQUENCE [LARGE SCALE GENOMIC DNA]</scope>
    <source>
        <strain evidence="3">ATCC 50983 / TXsc</strain>
    </source>
</reference>
<evidence type="ECO:0000313" key="2">
    <source>
        <dbReference type="EMBL" id="EER17683.1"/>
    </source>
</evidence>
<sequence>MSATAGLGALFAKKKKKVKSLNMTAKMKEEAKVEEAQEETSEEHGLEDHFTAIVSGAEPLVKTETKVVKTDFIAQQEEKGKDEPELDEQPEAVDSSEVTKKGWGKTPADVAAEVEEEEKRHEIEETEKLAAKKAEEAAKPNVYVPAYLLKMREQKKAAEQKERIRDQGLTPAQMVEIERKKKLAQQETTEKAKKLATAATASAANEEKKRQEREEAQRRKAELKEQVKKAMAAEESSKQITPQSNASKVEGSASYDQLVGKYQCRERRPVRPHAELDPCFLPPLQSVA</sequence>
<feature type="region of interest" description="Disordered" evidence="1">
    <location>
        <begin position="29"/>
        <end position="48"/>
    </location>
</feature>
<dbReference type="GeneID" id="9087174"/>
<feature type="region of interest" description="Disordered" evidence="1">
    <location>
        <begin position="181"/>
        <end position="252"/>
    </location>
</feature>
<dbReference type="OrthoDB" id="480465at2759"/>
<organism evidence="3">
    <name type="scientific">Perkinsus marinus (strain ATCC 50983 / TXsc)</name>
    <dbReference type="NCBI Taxonomy" id="423536"/>
    <lineage>
        <taxon>Eukaryota</taxon>
        <taxon>Sar</taxon>
        <taxon>Alveolata</taxon>
        <taxon>Perkinsozoa</taxon>
        <taxon>Perkinsea</taxon>
        <taxon>Perkinsida</taxon>
        <taxon>Perkinsidae</taxon>
        <taxon>Perkinsus</taxon>
    </lineage>
</organism>
<feature type="compositionally biased region" description="Polar residues" evidence="1">
    <location>
        <begin position="238"/>
        <end position="247"/>
    </location>
</feature>
<accession>C5KCT4</accession>
<feature type="compositionally biased region" description="Basic and acidic residues" evidence="1">
    <location>
        <begin position="205"/>
        <end position="237"/>
    </location>
</feature>
<evidence type="ECO:0000256" key="1">
    <source>
        <dbReference type="SAM" id="MobiDB-lite"/>
    </source>
</evidence>
<proteinExistence type="predicted"/>
<dbReference type="RefSeq" id="XP_002785887.1">
    <property type="nucleotide sequence ID" value="XM_002785841.1"/>
</dbReference>
<evidence type="ECO:0000313" key="3">
    <source>
        <dbReference type="Proteomes" id="UP000007800"/>
    </source>
</evidence>
<keyword evidence="3" id="KW-1185">Reference proteome</keyword>
<gene>
    <name evidence="2" type="ORF">Pmar_PMAR023604</name>
</gene>
<feature type="region of interest" description="Disordered" evidence="1">
    <location>
        <begin position="74"/>
        <end position="137"/>
    </location>
</feature>
<dbReference type="Proteomes" id="UP000007800">
    <property type="component" value="Unassembled WGS sequence"/>
</dbReference>
<protein>
    <submittedName>
        <fullName evidence="2">Axoneme-associated protein mst101, putative</fullName>
    </submittedName>
</protein>
<dbReference type="AlphaFoldDB" id="C5KCT4"/>
<name>C5KCT4_PERM5</name>
<dbReference type="EMBL" id="GG671995">
    <property type="protein sequence ID" value="EER17683.1"/>
    <property type="molecule type" value="Genomic_DNA"/>
</dbReference>
<dbReference type="InParanoid" id="C5KCT4"/>
<feature type="compositionally biased region" description="Low complexity" evidence="1">
    <location>
        <begin position="195"/>
        <end position="204"/>
    </location>
</feature>